<dbReference type="Gene3D" id="3.90.550.10">
    <property type="entry name" value="Spore Coat Polysaccharide Biosynthesis Protein SpsA, Chain A"/>
    <property type="match status" value="1"/>
</dbReference>
<dbReference type="PANTHER" id="PTHR10859:SF91">
    <property type="entry name" value="DOLICHYL-PHOSPHATE BETA-GLUCOSYLTRANSFERASE"/>
    <property type="match status" value="1"/>
</dbReference>
<evidence type="ECO:0000256" key="4">
    <source>
        <dbReference type="ARBA" id="ARBA00012583"/>
    </source>
</evidence>
<evidence type="ECO:0000256" key="8">
    <source>
        <dbReference type="ARBA" id="ARBA00022824"/>
    </source>
</evidence>
<evidence type="ECO:0000256" key="11">
    <source>
        <dbReference type="ARBA" id="ARBA00023136"/>
    </source>
</evidence>
<dbReference type="InterPro" id="IPR001173">
    <property type="entry name" value="Glyco_trans_2-like"/>
</dbReference>
<dbReference type="Pfam" id="PF00535">
    <property type="entry name" value="Glycos_transf_2"/>
    <property type="match status" value="1"/>
</dbReference>
<dbReference type="GO" id="GO:0006487">
    <property type="term" value="P:protein N-linked glycosylation"/>
    <property type="evidence" value="ECO:0007669"/>
    <property type="project" value="TreeGrafter"/>
</dbReference>
<evidence type="ECO:0000256" key="3">
    <source>
        <dbReference type="ARBA" id="ARBA00006739"/>
    </source>
</evidence>
<keyword evidence="11 14" id="KW-0472">Membrane</keyword>
<keyword evidence="5" id="KW-0328">Glycosyltransferase</keyword>
<dbReference type="SUPFAM" id="SSF53448">
    <property type="entry name" value="Nucleotide-diphospho-sugar transferases"/>
    <property type="match status" value="1"/>
</dbReference>
<evidence type="ECO:0000256" key="7">
    <source>
        <dbReference type="ARBA" id="ARBA00022692"/>
    </source>
</evidence>
<evidence type="ECO:0000256" key="14">
    <source>
        <dbReference type="SAM" id="Phobius"/>
    </source>
</evidence>
<proteinExistence type="inferred from homology"/>
<organism evidence="16 17">
    <name type="scientific">Rhynocoris fuscipes</name>
    <dbReference type="NCBI Taxonomy" id="488301"/>
    <lineage>
        <taxon>Eukaryota</taxon>
        <taxon>Metazoa</taxon>
        <taxon>Ecdysozoa</taxon>
        <taxon>Arthropoda</taxon>
        <taxon>Hexapoda</taxon>
        <taxon>Insecta</taxon>
        <taxon>Pterygota</taxon>
        <taxon>Neoptera</taxon>
        <taxon>Paraneoptera</taxon>
        <taxon>Hemiptera</taxon>
        <taxon>Heteroptera</taxon>
        <taxon>Panheteroptera</taxon>
        <taxon>Cimicomorpha</taxon>
        <taxon>Reduviidae</taxon>
        <taxon>Harpactorinae</taxon>
        <taxon>Harpactorini</taxon>
        <taxon>Rhynocoris</taxon>
    </lineage>
</organism>
<dbReference type="PANTHER" id="PTHR10859">
    <property type="entry name" value="GLYCOSYL TRANSFERASE"/>
    <property type="match status" value="1"/>
</dbReference>
<evidence type="ECO:0000256" key="12">
    <source>
        <dbReference type="ARBA" id="ARBA00045097"/>
    </source>
</evidence>
<dbReference type="InterPro" id="IPR035518">
    <property type="entry name" value="DPG_synthase"/>
</dbReference>
<dbReference type="AlphaFoldDB" id="A0AAW1DGP4"/>
<dbReference type="GO" id="GO:0005789">
    <property type="term" value="C:endoplasmic reticulum membrane"/>
    <property type="evidence" value="ECO:0007669"/>
    <property type="project" value="UniProtKB-SubCell"/>
</dbReference>
<dbReference type="FunFam" id="3.90.550.10:FF:000068">
    <property type="entry name" value="ALG5, dolichyl-phosphate beta-glucosyltransferase"/>
    <property type="match status" value="1"/>
</dbReference>
<dbReference type="GO" id="GO:0004581">
    <property type="term" value="F:dolichyl-phosphate beta-glucosyltransferase activity"/>
    <property type="evidence" value="ECO:0007669"/>
    <property type="project" value="UniProtKB-EC"/>
</dbReference>
<sequence>MDSIFLLILCAFGIFIFLISLFLCLVLYNNSSYPVIKRSDKEKHFYDAKTKESIAFPSLSDGWSVNLSVIIPAFDEENRLKPMLDEALEFLEKRRNERNTFTYEIIIVSDGSRDRTVDVALKYSEKYGSHLIRVLDLKPNRGKGGAVRLGVMSCRGAVVLFADADGATKFSDLSKLEHSLKTLTKHDYLNESDIVSEMNALVCGSRSHLEEESLATRSFFRNLLMHGFHFLVWSLAVRSIRDTQCGFKLFTRRTVELLFSNIHVERWAFDVELLYLAEMFNIPLCEVAVNWTEIEGSKITPVLSWIQMGKDLFMIWLKYKIGAWKAVIGEKIDAFTSVYRMDYPPKSCEIPAPVIIKSDYPDILRGANMDYLLPDDNVAQASDAALYDYEGGGKFYNKLINKIPKLKRHLESEVDDKFIKREYQDNGRTQYQINYCRIEDGFVSPKTLARQRIQLPSDWGDPPLTVQRKSYRDPRKILKEGENIISRPFKPPPSELVLSAEIKEILQIRTGETEYQSHIGLLGHQIIKDKLFGNIDPLPNEYIPPN</sequence>
<evidence type="ECO:0000256" key="2">
    <source>
        <dbReference type="ARBA" id="ARBA00004922"/>
    </source>
</evidence>
<evidence type="ECO:0000256" key="9">
    <source>
        <dbReference type="ARBA" id="ARBA00022968"/>
    </source>
</evidence>
<dbReference type="EC" id="2.4.1.117" evidence="4"/>
<keyword evidence="9" id="KW-0735">Signal-anchor</keyword>
<dbReference type="EMBL" id="JAPXFL010000003">
    <property type="protein sequence ID" value="KAK9509692.1"/>
    <property type="molecule type" value="Genomic_DNA"/>
</dbReference>
<feature type="transmembrane region" description="Helical" evidence="14">
    <location>
        <begin position="6"/>
        <end position="28"/>
    </location>
</feature>
<comment type="pathway">
    <text evidence="2">Protein modification; protein glycosylation.</text>
</comment>
<comment type="catalytic activity">
    <reaction evidence="12">
        <text>a di-trans,poly-cis-dolichyl phosphate + UDP-alpha-D-glucose = a di-trans,poly-cis-dolichyl beta-D-glucosyl phosphate + UDP</text>
        <dbReference type="Rhea" id="RHEA:15401"/>
        <dbReference type="Rhea" id="RHEA-COMP:19498"/>
        <dbReference type="Rhea" id="RHEA-COMP:19502"/>
        <dbReference type="ChEBI" id="CHEBI:57525"/>
        <dbReference type="ChEBI" id="CHEBI:57683"/>
        <dbReference type="ChEBI" id="CHEBI:58223"/>
        <dbReference type="ChEBI" id="CHEBI:58885"/>
        <dbReference type="EC" id="2.4.1.117"/>
    </reaction>
    <physiologicalReaction direction="left-to-right" evidence="12">
        <dbReference type="Rhea" id="RHEA:15402"/>
    </physiologicalReaction>
</comment>
<evidence type="ECO:0000259" key="15">
    <source>
        <dbReference type="Pfam" id="PF00535"/>
    </source>
</evidence>
<keyword evidence="17" id="KW-1185">Reference proteome</keyword>
<keyword evidence="6" id="KW-0808">Transferase</keyword>
<reference evidence="16 17" key="1">
    <citation type="submission" date="2022-12" db="EMBL/GenBank/DDBJ databases">
        <title>Chromosome-level genome assembly of true bugs.</title>
        <authorList>
            <person name="Ma L."/>
            <person name="Li H."/>
        </authorList>
    </citation>
    <scope>NUCLEOTIDE SEQUENCE [LARGE SCALE GENOMIC DNA]</scope>
    <source>
        <strain evidence="16">Lab_2022b</strain>
    </source>
</reference>
<evidence type="ECO:0000313" key="17">
    <source>
        <dbReference type="Proteomes" id="UP001461498"/>
    </source>
</evidence>
<dbReference type="CDD" id="cd04188">
    <property type="entry name" value="DPG_synthase"/>
    <property type="match status" value="1"/>
</dbReference>
<gene>
    <name evidence="16" type="ORF">O3M35_006950</name>
</gene>
<dbReference type="Proteomes" id="UP001461498">
    <property type="component" value="Unassembled WGS sequence"/>
</dbReference>
<keyword evidence="8" id="KW-0256">Endoplasmic reticulum</keyword>
<protein>
    <recommendedName>
        <fullName evidence="13">Dolichyl-phosphate beta-glucosyltransferase</fullName>
        <ecNumber evidence="4">2.4.1.117</ecNumber>
    </recommendedName>
</protein>
<evidence type="ECO:0000256" key="10">
    <source>
        <dbReference type="ARBA" id="ARBA00022989"/>
    </source>
</evidence>
<name>A0AAW1DGP4_9HEMI</name>
<comment type="caution">
    <text evidence="16">The sequence shown here is derived from an EMBL/GenBank/DDBJ whole genome shotgun (WGS) entry which is preliminary data.</text>
</comment>
<evidence type="ECO:0000256" key="13">
    <source>
        <dbReference type="ARBA" id="ARBA00070518"/>
    </source>
</evidence>
<dbReference type="InterPro" id="IPR029044">
    <property type="entry name" value="Nucleotide-diphossugar_trans"/>
</dbReference>
<comment type="similarity">
    <text evidence="3">Belongs to the glycosyltransferase 2 family.</text>
</comment>
<keyword evidence="7 14" id="KW-0812">Transmembrane</keyword>
<comment type="subcellular location">
    <subcellularLocation>
        <location evidence="1">Endoplasmic reticulum membrane</location>
        <topology evidence="1">Single-pass membrane protein</topology>
    </subcellularLocation>
</comment>
<feature type="domain" description="Glycosyltransferase 2-like" evidence="15">
    <location>
        <begin position="68"/>
        <end position="179"/>
    </location>
</feature>
<evidence type="ECO:0000256" key="6">
    <source>
        <dbReference type="ARBA" id="ARBA00022679"/>
    </source>
</evidence>
<evidence type="ECO:0000313" key="16">
    <source>
        <dbReference type="EMBL" id="KAK9509692.1"/>
    </source>
</evidence>
<accession>A0AAW1DGP4</accession>
<evidence type="ECO:0000256" key="5">
    <source>
        <dbReference type="ARBA" id="ARBA00022676"/>
    </source>
</evidence>
<evidence type="ECO:0000256" key="1">
    <source>
        <dbReference type="ARBA" id="ARBA00004389"/>
    </source>
</evidence>
<keyword evidence="10 14" id="KW-1133">Transmembrane helix</keyword>